<evidence type="ECO:0000313" key="4">
    <source>
        <dbReference type="Proteomes" id="UP000324800"/>
    </source>
</evidence>
<feature type="compositionally biased region" description="Basic and acidic residues" evidence="2">
    <location>
        <begin position="248"/>
        <end position="293"/>
    </location>
</feature>
<feature type="compositionally biased region" description="Low complexity" evidence="2">
    <location>
        <begin position="233"/>
        <end position="246"/>
    </location>
</feature>
<evidence type="ECO:0000256" key="1">
    <source>
        <dbReference type="SAM" id="Coils"/>
    </source>
</evidence>
<evidence type="ECO:0000256" key="2">
    <source>
        <dbReference type="SAM" id="MobiDB-lite"/>
    </source>
</evidence>
<dbReference type="Proteomes" id="UP000324800">
    <property type="component" value="Unassembled WGS sequence"/>
</dbReference>
<feature type="region of interest" description="Disordered" evidence="2">
    <location>
        <begin position="207"/>
        <end position="398"/>
    </location>
</feature>
<feature type="coiled-coil region" evidence="1">
    <location>
        <begin position="54"/>
        <end position="126"/>
    </location>
</feature>
<evidence type="ECO:0000313" key="3">
    <source>
        <dbReference type="EMBL" id="KAA6398444.1"/>
    </source>
</evidence>
<dbReference type="AlphaFoldDB" id="A0A5J4WTT7"/>
<feature type="compositionally biased region" description="Polar residues" evidence="2">
    <location>
        <begin position="294"/>
        <end position="318"/>
    </location>
</feature>
<protein>
    <submittedName>
        <fullName evidence="3">Uncharacterized protein</fullName>
    </submittedName>
</protein>
<reference evidence="3 4" key="1">
    <citation type="submission" date="2019-03" db="EMBL/GenBank/DDBJ databases">
        <title>Single cell metagenomics reveals metabolic interactions within the superorganism composed of flagellate Streblomastix strix and complex community of Bacteroidetes bacteria on its surface.</title>
        <authorList>
            <person name="Treitli S.C."/>
            <person name="Kolisko M."/>
            <person name="Husnik F."/>
            <person name="Keeling P."/>
            <person name="Hampl V."/>
        </authorList>
    </citation>
    <scope>NUCLEOTIDE SEQUENCE [LARGE SCALE GENOMIC DNA]</scope>
    <source>
        <strain evidence="3">ST1C</strain>
    </source>
</reference>
<proteinExistence type="predicted"/>
<feature type="compositionally biased region" description="Basic and acidic residues" evidence="2">
    <location>
        <begin position="329"/>
        <end position="339"/>
    </location>
</feature>
<feature type="compositionally biased region" description="Basic residues" evidence="2">
    <location>
        <begin position="383"/>
        <end position="398"/>
    </location>
</feature>
<sequence length="398" mass="46049">MDDLKISDMNNINHELDLIKSMNMLTKEMQIKRADLIAEIRAMQGNQKAKESDFERLLEQQQVLSQEIRDTQEKTKELDKVIPILALNHQLILKQKKEIQNELEQLEQSTKDLEKKKNEQQLIKTQVLEQSLNPGKDFIELDSEVNKEKLKQKNNEKDLQGMKDEIYHMNQIASIFKKEVGPSTPYKNDIRAAEKEIKYAQDILDRLSNRNQTQNRSQYTKRSKNADNQSILSQTQRSYTSQTSRRSNYKDSTKKDKTQPEKIEKKNKVKTNEQNEKKQEGKEKEAKTTKIDDYTSSPKIDPSSPNKSDKLSLSNPQSHLIPPSSAYEEQVKNKEKDQNEEFDSEFEMDSGLWSIDMDGDVIQQTPGQGGSDAGQLGIENSDKKKRKKKAKKQKTIKS</sequence>
<accession>A0A5J4WTT7</accession>
<name>A0A5J4WTT7_9EUKA</name>
<comment type="caution">
    <text evidence="3">The sequence shown here is derived from an EMBL/GenBank/DDBJ whole genome shotgun (WGS) entry which is preliminary data.</text>
</comment>
<organism evidence="3 4">
    <name type="scientific">Streblomastix strix</name>
    <dbReference type="NCBI Taxonomy" id="222440"/>
    <lineage>
        <taxon>Eukaryota</taxon>
        <taxon>Metamonada</taxon>
        <taxon>Preaxostyla</taxon>
        <taxon>Oxymonadida</taxon>
        <taxon>Streblomastigidae</taxon>
        <taxon>Streblomastix</taxon>
    </lineage>
</organism>
<feature type="compositionally biased region" description="Polar residues" evidence="2">
    <location>
        <begin position="209"/>
        <end position="232"/>
    </location>
</feature>
<dbReference type="EMBL" id="SNRW01000954">
    <property type="protein sequence ID" value="KAA6398444.1"/>
    <property type="molecule type" value="Genomic_DNA"/>
</dbReference>
<gene>
    <name evidence="3" type="ORF">EZS28_006031</name>
</gene>
<keyword evidence="1" id="KW-0175">Coiled coil</keyword>